<sequence>MPKSKNESIESRIQLAILELENVDKPNIKAWARGKNLSYQRLLARYKGRLSLSEWPPNGRK</sequence>
<dbReference type="Proteomes" id="UP001213681">
    <property type="component" value="Unassembled WGS sequence"/>
</dbReference>
<comment type="caution">
    <text evidence="1">The sequence shown here is derived from an EMBL/GenBank/DDBJ whole genome shotgun (WGS) entry which is preliminary data.</text>
</comment>
<keyword evidence="2" id="KW-1185">Reference proteome</keyword>
<reference evidence="1" key="2">
    <citation type="journal article" date="2023" name="IMA Fungus">
        <title>Comparative genomic study of the Penicillium genus elucidates a diverse pangenome and 15 lateral gene transfer events.</title>
        <authorList>
            <person name="Petersen C."/>
            <person name="Sorensen T."/>
            <person name="Nielsen M.R."/>
            <person name="Sondergaard T.E."/>
            <person name="Sorensen J.L."/>
            <person name="Fitzpatrick D.A."/>
            <person name="Frisvad J.C."/>
            <person name="Nielsen K.L."/>
        </authorList>
    </citation>
    <scope>NUCLEOTIDE SEQUENCE</scope>
    <source>
        <strain evidence="1">IBT 16125</strain>
    </source>
</reference>
<evidence type="ECO:0000313" key="2">
    <source>
        <dbReference type="Proteomes" id="UP001213681"/>
    </source>
</evidence>
<accession>A0AAD6CCL5</accession>
<reference evidence="1" key="1">
    <citation type="submission" date="2022-12" db="EMBL/GenBank/DDBJ databases">
        <authorList>
            <person name="Petersen C."/>
        </authorList>
    </citation>
    <scope>NUCLEOTIDE SEQUENCE</scope>
    <source>
        <strain evidence="1">IBT 16125</strain>
    </source>
</reference>
<protein>
    <submittedName>
        <fullName evidence="1">Uncharacterized protein</fullName>
    </submittedName>
</protein>
<gene>
    <name evidence="1" type="ORF">N7458_002322</name>
</gene>
<dbReference type="AlphaFoldDB" id="A0AAD6CCL5"/>
<evidence type="ECO:0000313" key="1">
    <source>
        <dbReference type="EMBL" id="KAJ5460770.1"/>
    </source>
</evidence>
<proteinExistence type="predicted"/>
<organism evidence="1 2">
    <name type="scientific">Penicillium daleae</name>
    <dbReference type="NCBI Taxonomy" id="63821"/>
    <lineage>
        <taxon>Eukaryota</taxon>
        <taxon>Fungi</taxon>
        <taxon>Dikarya</taxon>
        <taxon>Ascomycota</taxon>
        <taxon>Pezizomycotina</taxon>
        <taxon>Eurotiomycetes</taxon>
        <taxon>Eurotiomycetidae</taxon>
        <taxon>Eurotiales</taxon>
        <taxon>Aspergillaceae</taxon>
        <taxon>Penicillium</taxon>
    </lineage>
</organism>
<dbReference type="RefSeq" id="XP_056769812.1">
    <property type="nucleotide sequence ID" value="XM_056905705.1"/>
</dbReference>
<dbReference type="GeneID" id="81595948"/>
<name>A0AAD6CCL5_9EURO</name>
<dbReference type="EMBL" id="JAPVEA010000002">
    <property type="protein sequence ID" value="KAJ5460770.1"/>
    <property type="molecule type" value="Genomic_DNA"/>
</dbReference>